<dbReference type="InterPro" id="IPR030791">
    <property type="entry name" value="Rotatin"/>
</dbReference>
<dbReference type="FunCoup" id="A0A6J0BXV3">
    <property type="interactions" value="3"/>
</dbReference>
<dbReference type="RefSeq" id="XP_046595819.1">
    <property type="nucleotide sequence ID" value="XM_046739863.1"/>
</dbReference>
<evidence type="ECO:0000313" key="5">
    <source>
        <dbReference type="RefSeq" id="XP_046595817.1"/>
    </source>
</evidence>
<dbReference type="InterPro" id="IPR029249">
    <property type="entry name" value="Rotatin_N"/>
</dbReference>
<organism evidence="3 4">
    <name type="scientific">Neodiprion lecontei</name>
    <name type="common">Redheaded pine sawfly</name>
    <dbReference type="NCBI Taxonomy" id="441921"/>
    <lineage>
        <taxon>Eukaryota</taxon>
        <taxon>Metazoa</taxon>
        <taxon>Ecdysozoa</taxon>
        <taxon>Arthropoda</taxon>
        <taxon>Hexapoda</taxon>
        <taxon>Insecta</taxon>
        <taxon>Pterygota</taxon>
        <taxon>Neoptera</taxon>
        <taxon>Endopterygota</taxon>
        <taxon>Hymenoptera</taxon>
        <taxon>Tenthredinoidea</taxon>
        <taxon>Diprionidae</taxon>
        <taxon>Diprioninae</taxon>
        <taxon>Neodiprion</taxon>
    </lineage>
</organism>
<dbReference type="RefSeq" id="XP_046595817.1">
    <property type="nucleotide sequence ID" value="XM_046739861.1"/>
</dbReference>
<dbReference type="GeneID" id="107223807"/>
<dbReference type="PANTHER" id="PTHR31691">
    <property type="entry name" value="ROTATIN"/>
    <property type="match status" value="1"/>
</dbReference>
<feature type="domain" description="Rotatin N-terminal" evidence="2">
    <location>
        <begin position="21"/>
        <end position="114"/>
    </location>
</feature>
<reference evidence="4 5" key="1">
    <citation type="submission" date="2025-05" db="UniProtKB">
        <authorList>
            <consortium name="RefSeq"/>
        </authorList>
    </citation>
    <scope>IDENTIFICATION</scope>
    <source>
        <tissue evidence="4 5">Thorax and Abdomen</tissue>
    </source>
</reference>
<dbReference type="RefSeq" id="XP_015519102.2">
    <property type="nucleotide sequence ID" value="XM_015663616.2"/>
</dbReference>
<dbReference type="OrthoDB" id="428850at2759"/>
<evidence type="ECO:0000313" key="3">
    <source>
        <dbReference type="Proteomes" id="UP000829291"/>
    </source>
</evidence>
<dbReference type="GO" id="GO:0036064">
    <property type="term" value="C:ciliary basal body"/>
    <property type="evidence" value="ECO:0007669"/>
    <property type="project" value="InterPro"/>
</dbReference>
<accession>A0A6J0BXV3</accession>
<name>A0A6J0BXV3_NEOLC</name>
<gene>
    <name evidence="4 5 6 7" type="primary">LOC107223807</name>
</gene>
<dbReference type="GO" id="GO:0007099">
    <property type="term" value="P:centriole replication"/>
    <property type="evidence" value="ECO:0007669"/>
    <property type="project" value="TreeGrafter"/>
</dbReference>
<dbReference type="GO" id="GO:0010457">
    <property type="term" value="P:centriole-centriole cohesion"/>
    <property type="evidence" value="ECO:0007669"/>
    <property type="project" value="TreeGrafter"/>
</dbReference>
<dbReference type="InterPro" id="IPR011989">
    <property type="entry name" value="ARM-like"/>
</dbReference>
<dbReference type="SUPFAM" id="SSF48371">
    <property type="entry name" value="ARM repeat"/>
    <property type="match status" value="2"/>
</dbReference>
<dbReference type="RefSeq" id="XP_046595818.1">
    <property type="nucleotide sequence ID" value="XM_046739862.1"/>
</dbReference>
<dbReference type="KEGG" id="nlo:107223807"/>
<dbReference type="Pfam" id="PF14726">
    <property type="entry name" value="RTTN_N"/>
    <property type="match status" value="1"/>
</dbReference>
<dbReference type="Proteomes" id="UP000829291">
    <property type="component" value="Chromosome 5"/>
</dbReference>
<dbReference type="InParanoid" id="A0A6J0BXV3"/>
<dbReference type="Gene3D" id="1.25.10.10">
    <property type="entry name" value="Leucine-rich Repeat Variant"/>
    <property type="match status" value="1"/>
</dbReference>
<dbReference type="GO" id="GO:0005814">
    <property type="term" value="C:centriole"/>
    <property type="evidence" value="ECO:0007669"/>
    <property type="project" value="TreeGrafter"/>
</dbReference>
<proteinExistence type="predicted"/>
<dbReference type="GO" id="GO:0005813">
    <property type="term" value="C:centrosome"/>
    <property type="evidence" value="ECO:0007669"/>
    <property type="project" value="InterPro"/>
</dbReference>
<evidence type="ECO:0000313" key="6">
    <source>
        <dbReference type="RefSeq" id="XP_046595818.1"/>
    </source>
</evidence>
<dbReference type="InterPro" id="IPR016024">
    <property type="entry name" value="ARM-type_fold"/>
</dbReference>
<evidence type="ECO:0000256" key="1">
    <source>
        <dbReference type="SAM" id="MobiDB-lite"/>
    </source>
</evidence>
<dbReference type="PANTHER" id="PTHR31691:SF1">
    <property type="entry name" value="ROTATIN"/>
    <property type="match status" value="1"/>
</dbReference>
<feature type="region of interest" description="Disordered" evidence="1">
    <location>
        <begin position="323"/>
        <end position="342"/>
    </location>
</feature>
<evidence type="ECO:0000259" key="2">
    <source>
        <dbReference type="Pfam" id="PF14726"/>
    </source>
</evidence>
<evidence type="ECO:0000313" key="7">
    <source>
        <dbReference type="RefSeq" id="XP_046595819.1"/>
    </source>
</evidence>
<evidence type="ECO:0000313" key="4">
    <source>
        <dbReference type="RefSeq" id="XP_015519102.2"/>
    </source>
</evidence>
<keyword evidence="3" id="KW-1185">Reference proteome</keyword>
<sequence>MSSINTITSVHIKKLGHSIDEIRLRALDSIISKFDLGFGCDCEAVKKELILKLFNWFTFPNVPQPEKVLDLLLRLIQENGENYTNAFGRLRFQNEIRELRAHLDPALHNKLYQIEAVATDTNNSQRSANMEVRTIKRPGRFVTSSTETADLQLRDIEGSNSVLQSSTTKTASLISTSLFDPTLQCGDGTHIDKKTDGGIRWLVMPWQPLVTSDRGVLAAIEEALHNVTDTTLILHTCQFITNVMLQDFPAEVFLQRPAIVTVLHNLITANEDYEEGNFSEMATALLKTLYKLTRSLRFRVYYYCDPCVANKKQKLLAENVESATYPSSEERDSPDPGLPEVNYQAYQSTGTSERSQSIVDNIEDTVLQSQQMTIPTYCIQTLKNILLLLGLPIDPAFPLTNVMHVTDLASELIWLLNISLLPNIWLCGDSESLKVNESLKTLLNLLGEIIEYLASYSSLDHCRVTYLQLVCITTKLLSNLVPLELADLILAKPLKLAIVTAVMDAPTYLMYPDIHTILQEYARQFHGKEERESLKLFDETCLITKSMEAAISLMKNTNELPMPVALKKIYASKLCFSYHKNFNIIKQAVSILQNLDECRIDPNDKTLATKLVLNLLANNDVHVQLAMYVECHKLVVAILGVTFTKGKHSWSKISFLLEPSVLVEIICHGLGNENLELRNLAEEIIVYLLKAKIQFGEEGWRTFLEVLSPAHALLQCFASTKSTLGSCVLKMLDPDLWSSIQIPYIEVLKGNTRLLFAINSDVREEAVCRLIWLLGKETDSVRKLPRLSSLHGLPLSSVCIIDRNSSIRQSQGNYQKSSLLSVIEMLNAPGVDPKMRKSALVQISVMLTDSSLHSIFINENGLELILKIFDSALIEQEYTNYPDSVIPILTILKLVCSMDSSTRHELAGRPAIYLNILRSLFLFPNNDCVKNNGSHLLCLLLYSDYILRVGDKDTDRPNPTNVSLPYIVVARMRLPFTSKCHWKTSIHRCPDLSVLHSSNEKALTFVRQYWAWEWNDKFDTLWKSIHTINDTQISERLMIHESEFTCLQLSSVRYCCQQQLYNIQNSTTHGGVICALDFLTVYLKLYDMSKCTELSDVTSLPWEKSFERFLLSYPTNSEDSKLFVHVLSFLYSFVNITKSGSNAWLCKIMKNMTKSLSDLLRNLDTNNQDAHQAILKLARACSATESTDETHEKSKDESWINFIELVVSNLCFGDQQHFYNLAYLDWLLSCLSYLTGKCQWNKHKNLLISLGNALIELIISFHGAGTYSYMGLSITRNSILCLNHLLYQMQQSVDKNTWATFWYNEGSCLSWLPMLWQNRDPLVRASALQLLAGLTAAQHTAVQLLNAVALAPNELCHALLDHITNRMESCIVREQAAVALSNVLRNCKSSAYQYADSLKSEAILIFAEQSNIYYEISLICSNIYLLSTLDPDPSSTVSEEVMLWQSEHSGTFDNTLLSRKHVTQVYNCHEEYNLLSGKDSEITEEDNTLQFVSTPSLITAICTLLTDLIHADEHNIIRQLYEHSIDKYFFGCFKGIPQNIESRKGLVHYCDVIEMYTGLCTVITKCVTHNSKLTTTVNFSPDSLYLVISLLNHTLYYTQTPRLVYLRNQLWTEIYKLLAVLAISENQCSEAVQSAIELCGPELVVSSMCIAIKNSTSELQMSAIGSLASLLSYEVQSDVPLRKDASLKVILDTSHTTVSDRRKEVSLRDIVSDVNKLSIKNVNMHLKKLDDGDLNGENICNETERITADGKLALIGSEICKTLLQLYVAHSYTRLKKNRKPTDDKDLIIGALTNLLCVSIEAKKTALEEGLPETTMMQLKELYVKLNLQPLELQKNGFDRENKMNPLLHEVGCIFTLLMNFMYNGLQMKKTMAKAGLADILHKLWAWVSMNKSVTISALKLLATFTTHCQEATQSLTLTSTLPGVGLRKTPNTVALIHVMIHLAAKEIEKAGHHFDNHKLHFAFHILRNATHIHECRVSISKSNLLQFFSKIHPMTTKRVKPWPLVEIYCLEFLIDFTYHEEGQISVSKATDGLDVLIQLAKCSSSSIRILAISILRNLGFNMANRPRLLSSVDFINLLHNIFSKGSLAEIGVAGAMLWSLVSNNQKGKLIARNAGFLQSIQEVLGRLTLSVPHAEQEQELVKMLQYLIRILSTSENPNHGN</sequence>
<dbReference type="GO" id="GO:0032053">
    <property type="term" value="P:ciliary basal body organization"/>
    <property type="evidence" value="ECO:0007669"/>
    <property type="project" value="TreeGrafter"/>
</dbReference>
<protein>
    <submittedName>
        <fullName evidence="4 5">Rotatin</fullName>
    </submittedName>
</protein>